<proteinExistence type="predicted"/>
<reference evidence="1 2" key="1">
    <citation type="journal article" date="2019" name="Sci. Rep.">
        <title>Orb-weaving spider Araneus ventricosus genome elucidates the spidroin gene catalogue.</title>
        <authorList>
            <person name="Kono N."/>
            <person name="Nakamura H."/>
            <person name="Ohtoshi R."/>
            <person name="Moran D.A.P."/>
            <person name="Shinohara A."/>
            <person name="Yoshida Y."/>
            <person name="Fujiwara M."/>
            <person name="Mori M."/>
            <person name="Tomita M."/>
            <person name="Arakawa K."/>
        </authorList>
    </citation>
    <scope>NUCLEOTIDE SEQUENCE [LARGE SCALE GENOMIC DNA]</scope>
</reference>
<dbReference type="EMBL" id="BGPR01000133">
    <property type="protein sequence ID" value="GBL97783.1"/>
    <property type="molecule type" value="Genomic_DNA"/>
</dbReference>
<comment type="caution">
    <text evidence="1">The sequence shown here is derived from an EMBL/GenBank/DDBJ whole genome shotgun (WGS) entry which is preliminary data.</text>
</comment>
<accession>A0A4Y2C0W5</accession>
<evidence type="ECO:0000313" key="1">
    <source>
        <dbReference type="EMBL" id="GBL97783.1"/>
    </source>
</evidence>
<dbReference type="AlphaFoldDB" id="A0A4Y2C0W5"/>
<keyword evidence="2" id="KW-1185">Reference proteome</keyword>
<protein>
    <submittedName>
        <fullName evidence="1">Uncharacterized protein</fullName>
    </submittedName>
</protein>
<evidence type="ECO:0000313" key="2">
    <source>
        <dbReference type="Proteomes" id="UP000499080"/>
    </source>
</evidence>
<dbReference type="Proteomes" id="UP000499080">
    <property type="component" value="Unassembled WGS sequence"/>
</dbReference>
<sequence>MRAHLISLHFPPALPLSCEQESHYASGKSKSKSSETVEMKVSSTFPGLRGFMGASFFPNRSSQLHDRSIFMIPAFEFLGKEIDCEDFCGEMGENREMQSPRK</sequence>
<name>A0A4Y2C0W5_ARAVE</name>
<gene>
    <name evidence="1" type="ORF">AVEN_231948_1</name>
</gene>
<organism evidence="1 2">
    <name type="scientific">Araneus ventricosus</name>
    <name type="common">Orbweaver spider</name>
    <name type="synonym">Epeira ventricosa</name>
    <dbReference type="NCBI Taxonomy" id="182803"/>
    <lineage>
        <taxon>Eukaryota</taxon>
        <taxon>Metazoa</taxon>
        <taxon>Ecdysozoa</taxon>
        <taxon>Arthropoda</taxon>
        <taxon>Chelicerata</taxon>
        <taxon>Arachnida</taxon>
        <taxon>Araneae</taxon>
        <taxon>Araneomorphae</taxon>
        <taxon>Entelegynae</taxon>
        <taxon>Araneoidea</taxon>
        <taxon>Araneidae</taxon>
        <taxon>Araneus</taxon>
    </lineage>
</organism>